<accession>A0AAV7W534</accession>
<feature type="region of interest" description="Disordered" evidence="1">
    <location>
        <begin position="33"/>
        <end position="63"/>
    </location>
</feature>
<sequence length="81" mass="8858">MIRRFFIHCCLHTRRAVLGLLKPVPADRFHGTFSSHGPLAAGDDTSTDPLPSAPMTTQRRPTEGCISVEAHASIARDMSQD</sequence>
<reference evidence="2" key="1">
    <citation type="journal article" date="2022" name="bioRxiv">
        <title>Sequencing and chromosome-scale assembly of the giantPleurodeles waltlgenome.</title>
        <authorList>
            <person name="Brown T."/>
            <person name="Elewa A."/>
            <person name="Iarovenko S."/>
            <person name="Subramanian E."/>
            <person name="Araus A.J."/>
            <person name="Petzold A."/>
            <person name="Susuki M."/>
            <person name="Suzuki K.-i.T."/>
            <person name="Hayashi T."/>
            <person name="Toyoda A."/>
            <person name="Oliveira C."/>
            <person name="Osipova E."/>
            <person name="Leigh N.D."/>
            <person name="Simon A."/>
            <person name="Yun M.H."/>
        </authorList>
    </citation>
    <scope>NUCLEOTIDE SEQUENCE</scope>
    <source>
        <strain evidence="2">20211129_DDA</strain>
        <tissue evidence="2">Liver</tissue>
    </source>
</reference>
<evidence type="ECO:0000256" key="1">
    <source>
        <dbReference type="SAM" id="MobiDB-lite"/>
    </source>
</evidence>
<comment type="caution">
    <text evidence="2">The sequence shown here is derived from an EMBL/GenBank/DDBJ whole genome shotgun (WGS) entry which is preliminary data.</text>
</comment>
<evidence type="ECO:0000313" key="2">
    <source>
        <dbReference type="EMBL" id="KAJ1207970.1"/>
    </source>
</evidence>
<name>A0AAV7W534_PLEWA</name>
<organism evidence="2 3">
    <name type="scientific">Pleurodeles waltl</name>
    <name type="common">Iberian ribbed newt</name>
    <dbReference type="NCBI Taxonomy" id="8319"/>
    <lineage>
        <taxon>Eukaryota</taxon>
        <taxon>Metazoa</taxon>
        <taxon>Chordata</taxon>
        <taxon>Craniata</taxon>
        <taxon>Vertebrata</taxon>
        <taxon>Euteleostomi</taxon>
        <taxon>Amphibia</taxon>
        <taxon>Batrachia</taxon>
        <taxon>Caudata</taxon>
        <taxon>Salamandroidea</taxon>
        <taxon>Salamandridae</taxon>
        <taxon>Pleurodelinae</taxon>
        <taxon>Pleurodeles</taxon>
    </lineage>
</organism>
<protein>
    <submittedName>
        <fullName evidence="2">Uncharacterized protein</fullName>
    </submittedName>
</protein>
<evidence type="ECO:0000313" key="3">
    <source>
        <dbReference type="Proteomes" id="UP001066276"/>
    </source>
</evidence>
<dbReference type="EMBL" id="JANPWB010000002">
    <property type="protein sequence ID" value="KAJ1207970.1"/>
    <property type="molecule type" value="Genomic_DNA"/>
</dbReference>
<dbReference type="AlphaFoldDB" id="A0AAV7W534"/>
<dbReference type="Proteomes" id="UP001066276">
    <property type="component" value="Chromosome 1_2"/>
</dbReference>
<keyword evidence="3" id="KW-1185">Reference proteome</keyword>
<proteinExistence type="predicted"/>
<gene>
    <name evidence="2" type="ORF">NDU88_003360</name>
</gene>